<feature type="compositionally biased region" description="Polar residues" evidence="1">
    <location>
        <begin position="100"/>
        <end position="112"/>
    </location>
</feature>
<dbReference type="Proteomes" id="UP000030466">
    <property type="component" value="Unassembled WGS sequence"/>
</dbReference>
<comment type="caution">
    <text evidence="3">The sequence shown here is derived from an EMBL/GenBank/DDBJ whole genome shotgun (WGS) entry which is preliminary data.</text>
</comment>
<gene>
    <name evidence="3" type="ORF">GY22_14010</name>
</gene>
<evidence type="ECO:0000256" key="1">
    <source>
        <dbReference type="SAM" id="MobiDB-lite"/>
    </source>
</evidence>
<protein>
    <recommendedName>
        <fullName evidence="2">DUF8129 domain-containing protein</fullName>
    </recommendedName>
</protein>
<reference evidence="3 4" key="1">
    <citation type="journal article" date="2003" name="Int. J. Syst. Evol. Microbiol.">
        <title>Kocuria polaris sp. nov., an orange-pigmented psychrophilic bacterium isolated from an Antarctic cyanobacterial mat sample.</title>
        <authorList>
            <person name="Reddy G.S."/>
            <person name="Prakash J.S."/>
            <person name="Prabahar V."/>
            <person name="Matsumoto G.I."/>
            <person name="Stackebrandt E."/>
            <person name="Shivaji S."/>
        </authorList>
    </citation>
    <scope>NUCLEOTIDE SEQUENCE [LARGE SCALE GENOMIC DNA]</scope>
    <source>
        <strain evidence="3 4">CMS 76or</strain>
    </source>
</reference>
<organism evidence="3 4">
    <name type="scientific">Kocuria rosea subsp. polaris</name>
    <dbReference type="NCBI Taxonomy" id="136273"/>
    <lineage>
        <taxon>Bacteria</taxon>
        <taxon>Bacillati</taxon>
        <taxon>Actinomycetota</taxon>
        <taxon>Actinomycetes</taxon>
        <taxon>Micrococcales</taxon>
        <taxon>Micrococcaceae</taxon>
        <taxon>Kocuria</taxon>
    </lineage>
</organism>
<keyword evidence="4" id="KW-1185">Reference proteome</keyword>
<dbReference type="InterPro" id="IPR058442">
    <property type="entry name" value="DUF8129"/>
</dbReference>
<accession>A0A0A6VNU1</accession>
<evidence type="ECO:0000313" key="4">
    <source>
        <dbReference type="Proteomes" id="UP000030466"/>
    </source>
</evidence>
<name>A0A0A6VNU1_KOCRO</name>
<dbReference type="AlphaFoldDB" id="A0A0A6VNU1"/>
<dbReference type="EMBL" id="JSUH01000013">
    <property type="protein sequence ID" value="KHD96730.1"/>
    <property type="molecule type" value="Genomic_DNA"/>
</dbReference>
<feature type="compositionally biased region" description="Low complexity" evidence="1">
    <location>
        <begin position="77"/>
        <end position="95"/>
    </location>
</feature>
<dbReference type="Pfam" id="PF26450">
    <property type="entry name" value="DUF8129"/>
    <property type="match status" value="1"/>
</dbReference>
<proteinExistence type="predicted"/>
<feature type="domain" description="DUF8129" evidence="2">
    <location>
        <begin position="7"/>
        <end position="64"/>
    </location>
</feature>
<sequence length="112" mass="11849">MNDISQHDDLPLPDYDHLPVGVLGSKISGLDERGVQQLLDYERAHADRLPVVQVLERRIEALRQGAEPSGAVPEAAPEVSGTSGGSPVSPETSGPPINPPSQGTPFNPAQPR</sequence>
<evidence type="ECO:0000259" key="2">
    <source>
        <dbReference type="Pfam" id="PF26450"/>
    </source>
</evidence>
<feature type="region of interest" description="Disordered" evidence="1">
    <location>
        <begin position="63"/>
        <end position="112"/>
    </location>
</feature>
<dbReference type="RefSeq" id="WP_017833209.1">
    <property type="nucleotide sequence ID" value="NZ_JSUH01000013.1"/>
</dbReference>
<evidence type="ECO:0000313" key="3">
    <source>
        <dbReference type="EMBL" id="KHD96730.1"/>
    </source>
</evidence>